<dbReference type="Gene3D" id="3.40.50.20">
    <property type="match status" value="1"/>
</dbReference>
<dbReference type="InterPro" id="IPR020562">
    <property type="entry name" value="PRibGlycinamide_synth_N"/>
</dbReference>
<dbReference type="FunFam" id="3.30.470.20:FF:000018">
    <property type="entry name" value="Trifunctional purine biosynthetic protein adenosine-3"/>
    <property type="match status" value="1"/>
</dbReference>
<dbReference type="Pfam" id="PF02844">
    <property type="entry name" value="GARS_N"/>
    <property type="match status" value="1"/>
</dbReference>
<evidence type="ECO:0000256" key="14">
    <source>
        <dbReference type="HAMAP-Rule" id="MF_00138"/>
    </source>
</evidence>
<reference evidence="17 18" key="1">
    <citation type="submission" date="2016-09" db="EMBL/GenBank/DDBJ databases">
        <title>Bacillus aquimaris SAMM genome sequence reveals colonization and biosurfactant production capacities.</title>
        <authorList>
            <person name="Waghmode S.R."/>
            <person name="Suryavanshi M.V."/>
        </authorList>
    </citation>
    <scope>NUCLEOTIDE SEQUENCE [LARGE SCALE GENOMIC DNA]</scope>
    <source>
        <strain evidence="17 18">SAMM</strain>
    </source>
</reference>
<comment type="cofactor">
    <cofactor evidence="2">
        <name>Mg(2+)</name>
        <dbReference type="ChEBI" id="CHEBI:18420"/>
    </cofactor>
</comment>
<evidence type="ECO:0000256" key="3">
    <source>
        <dbReference type="ARBA" id="ARBA00005174"/>
    </source>
</evidence>
<dbReference type="InterPro" id="IPR020561">
    <property type="entry name" value="PRibGlycinamid_synth_ATP-grasp"/>
</dbReference>
<dbReference type="PANTHER" id="PTHR43472:SF1">
    <property type="entry name" value="PHOSPHORIBOSYLAMINE--GLYCINE LIGASE, CHLOROPLASTIC"/>
    <property type="match status" value="1"/>
</dbReference>
<evidence type="ECO:0000256" key="6">
    <source>
        <dbReference type="ARBA" id="ARBA00022723"/>
    </source>
</evidence>
<evidence type="ECO:0000256" key="5">
    <source>
        <dbReference type="ARBA" id="ARBA00022598"/>
    </source>
</evidence>
<dbReference type="InterPro" id="IPR011054">
    <property type="entry name" value="Rudment_hybrid_motif"/>
</dbReference>
<dbReference type="SUPFAM" id="SSF56059">
    <property type="entry name" value="Glutathione synthetase ATP-binding domain-like"/>
    <property type="match status" value="1"/>
</dbReference>
<evidence type="ECO:0000256" key="7">
    <source>
        <dbReference type="ARBA" id="ARBA00022741"/>
    </source>
</evidence>
<organism evidence="17 18">
    <name type="scientific">Rossellomorea aquimaris</name>
    <dbReference type="NCBI Taxonomy" id="189382"/>
    <lineage>
        <taxon>Bacteria</taxon>
        <taxon>Bacillati</taxon>
        <taxon>Bacillota</taxon>
        <taxon>Bacilli</taxon>
        <taxon>Bacillales</taxon>
        <taxon>Bacillaceae</taxon>
        <taxon>Rossellomorea</taxon>
    </lineage>
</organism>
<accession>A0A1J6VY19</accession>
<keyword evidence="8 14" id="KW-0658">Purine biosynthesis</keyword>
<dbReference type="Gene3D" id="3.90.600.10">
    <property type="entry name" value="Phosphoribosylglycinamide synthetase, C-terminal domain"/>
    <property type="match status" value="1"/>
</dbReference>
<dbReference type="SUPFAM" id="SSF51246">
    <property type="entry name" value="Rudiment single hybrid motif"/>
    <property type="match status" value="1"/>
</dbReference>
<evidence type="ECO:0000256" key="1">
    <source>
        <dbReference type="ARBA" id="ARBA00001936"/>
    </source>
</evidence>
<evidence type="ECO:0000256" key="4">
    <source>
        <dbReference type="ARBA" id="ARBA00013255"/>
    </source>
</evidence>
<keyword evidence="18" id="KW-1185">Reference proteome</keyword>
<dbReference type="FunFam" id="3.30.1490.20:FF:000006">
    <property type="entry name" value="phosphoribosylamine--glycine ligase, chloroplastic-like"/>
    <property type="match status" value="1"/>
</dbReference>
<dbReference type="SMART" id="SM01209">
    <property type="entry name" value="GARS_A"/>
    <property type="match status" value="1"/>
</dbReference>
<dbReference type="InterPro" id="IPR011761">
    <property type="entry name" value="ATP-grasp"/>
</dbReference>
<dbReference type="InterPro" id="IPR037123">
    <property type="entry name" value="PRibGlycinamide_synth_C_sf"/>
</dbReference>
<dbReference type="GO" id="GO:0005524">
    <property type="term" value="F:ATP binding"/>
    <property type="evidence" value="ECO:0007669"/>
    <property type="project" value="UniProtKB-UniRule"/>
</dbReference>
<keyword evidence="10" id="KW-0464">Manganese</keyword>
<dbReference type="InterPro" id="IPR016185">
    <property type="entry name" value="PreATP-grasp_dom_sf"/>
</dbReference>
<dbReference type="InterPro" id="IPR000115">
    <property type="entry name" value="PRibGlycinamide_synth"/>
</dbReference>
<dbReference type="SMART" id="SM01210">
    <property type="entry name" value="GARS_C"/>
    <property type="match status" value="1"/>
</dbReference>
<dbReference type="FunFam" id="3.40.50.20:FF:000006">
    <property type="entry name" value="Phosphoribosylamine--glycine ligase, chloroplastic"/>
    <property type="match status" value="1"/>
</dbReference>
<dbReference type="HAMAP" id="MF_00138">
    <property type="entry name" value="GARS"/>
    <property type="match status" value="1"/>
</dbReference>
<dbReference type="PROSITE" id="PS50975">
    <property type="entry name" value="ATP_GRASP"/>
    <property type="match status" value="1"/>
</dbReference>
<gene>
    <name evidence="14" type="primary">purD</name>
    <name evidence="17" type="ORF">BHE18_10820</name>
</gene>
<keyword evidence="6" id="KW-0479">Metal-binding</keyword>
<dbReference type="Gene3D" id="3.30.1490.20">
    <property type="entry name" value="ATP-grasp fold, A domain"/>
    <property type="match status" value="1"/>
</dbReference>
<evidence type="ECO:0000313" key="17">
    <source>
        <dbReference type="EMBL" id="OIU70218.1"/>
    </source>
</evidence>
<evidence type="ECO:0000256" key="9">
    <source>
        <dbReference type="ARBA" id="ARBA00022840"/>
    </source>
</evidence>
<evidence type="ECO:0000256" key="15">
    <source>
        <dbReference type="PROSITE-ProRule" id="PRU00409"/>
    </source>
</evidence>
<keyword evidence="9 15" id="KW-0067">ATP-binding</keyword>
<dbReference type="AlphaFoldDB" id="A0A1J6VY19"/>
<evidence type="ECO:0000256" key="8">
    <source>
        <dbReference type="ARBA" id="ARBA00022755"/>
    </source>
</evidence>
<comment type="catalytic activity">
    <reaction evidence="14">
        <text>5-phospho-beta-D-ribosylamine + glycine + ATP = N(1)-(5-phospho-beta-D-ribosyl)glycinamide + ADP + phosphate + H(+)</text>
        <dbReference type="Rhea" id="RHEA:17453"/>
        <dbReference type="ChEBI" id="CHEBI:15378"/>
        <dbReference type="ChEBI" id="CHEBI:30616"/>
        <dbReference type="ChEBI" id="CHEBI:43474"/>
        <dbReference type="ChEBI" id="CHEBI:57305"/>
        <dbReference type="ChEBI" id="CHEBI:58681"/>
        <dbReference type="ChEBI" id="CHEBI:143788"/>
        <dbReference type="ChEBI" id="CHEBI:456216"/>
        <dbReference type="EC" id="6.3.4.13"/>
    </reaction>
</comment>
<feature type="domain" description="ATP-grasp" evidence="16">
    <location>
        <begin position="107"/>
        <end position="313"/>
    </location>
</feature>
<sequence>MRILVIGRGGREHAIARKLAESESVSHVFCAPGNPGMAEVAECIPVQETDFEALISLAKEKDIDFTFVGPENPLLDGIVDEFQAEGLKIFGPSKSAAIIEGSKSFSKELMKKYNIPTASYEVFTDIQAASAHIKKAGAPIVIKADGLAAGKGVVVAQTEEEALQALEEMLLDKKFGDASVKVVIEECLVGEEFSLMAFVQDKNVYPMVIAQDHKRAFDGDQGPNTGGMGAYSPVPHIPEEIVKEAVSTVLIPTAEAMVKEGRPFTGILYAGLMLTAEGPKVIEFNARFGDPETQVVLPRMKSDLGLVIRDLLDGKEISLEWKEEAVLGVVLASDGYPEGYQKGVSLPELQGLKKDTLVFHAGTARNEEGELMTDGGRVLLIAAEAGSVEAAYDSVYEKLDTLRWRGLFFRKDIGKKAIGHVSS</sequence>
<evidence type="ECO:0000256" key="11">
    <source>
        <dbReference type="ARBA" id="ARBA00038345"/>
    </source>
</evidence>
<dbReference type="NCBIfam" id="TIGR00877">
    <property type="entry name" value="purD"/>
    <property type="match status" value="1"/>
</dbReference>
<dbReference type="PROSITE" id="PS00184">
    <property type="entry name" value="GARS"/>
    <property type="match status" value="1"/>
</dbReference>
<dbReference type="EC" id="6.3.4.13" evidence="4 14"/>
<keyword evidence="7 15" id="KW-0547">Nucleotide-binding</keyword>
<dbReference type="InterPro" id="IPR013815">
    <property type="entry name" value="ATP_grasp_subdomain_1"/>
</dbReference>
<dbReference type="UniPathway" id="UPA00074">
    <property type="reaction ID" value="UER00125"/>
</dbReference>
<evidence type="ECO:0000259" key="16">
    <source>
        <dbReference type="PROSITE" id="PS50975"/>
    </source>
</evidence>
<dbReference type="GO" id="GO:0009113">
    <property type="term" value="P:purine nucleobase biosynthetic process"/>
    <property type="evidence" value="ECO:0007669"/>
    <property type="project" value="InterPro"/>
</dbReference>
<dbReference type="RefSeq" id="WP_071619355.1">
    <property type="nucleotide sequence ID" value="NZ_MINN01000106.1"/>
</dbReference>
<dbReference type="GO" id="GO:0046872">
    <property type="term" value="F:metal ion binding"/>
    <property type="evidence" value="ECO:0007669"/>
    <property type="project" value="UniProtKB-KW"/>
</dbReference>
<dbReference type="InterPro" id="IPR020559">
    <property type="entry name" value="PRibGlycinamide_synth_CS"/>
</dbReference>
<proteinExistence type="inferred from homology"/>
<dbReference type="PANTHER" id="PTHR43472">
    <property type="entry name" value="PHOSPHORIBOSYLAMINE--GLYCINE LIGASE"/>
    <property type="match status" value="1"/>
</dbReference>
<evidence type="ECO:0000256" key="10">
    <source>
        <dbReference type="ARBA" id="ARBA00023211"/>
    </source>
</evidence>
<dbReference type="SUPFAM" id="SSF52440">
    <property type="entry name" value="PreATP-grasp domain"/>
    <property type="match status" value="1"/>
</dbReference>
<comment type="cofactor">
    <cofactor evidence="1">
        <name>Mn(2+)</name>
        <dbReference type="ChEBI" id="CHEBI:29035"/>
    </cofactor>
</comment>
<comment type="pathway">
    <text evidence="3 14">Purine metabolism; IMP biosynthesis via de novo pathway; N(1)-(5-phospho-D-ribosyl)glycinamide from 5-phospho-alpha-D-ribose 1-diphosphate: step 2/2.</text>
</comment>
<evidence type="ECO:0000256" key="2">
    <source>
        <dbReference type="ARBA" id="ARBA00001946"/>
    </source>
</evidence>
<dbReference type="Gene3D" id="3.30.470.20">
    <property type="entry name" value="ATP-grasp fold, B domain"/>
    <property type="match status" value="1"/>
</dbReference>
<dbReference type="OrthoDB" id="9807240at2"/>
<name>A0A1J6VY19_9BACI</name>
<dbReference type="Pfam" id="PF02843">
    <property type="entry name" value="GARS_C"/>
    <property type="match status" value="1"/>
</dbReference>
<dbReference type="GO" id="GO:0004637">
    <property type="term" value="F:phosphoribosylamine-glycine ligase activity"/>
    <property type="evidence" value="ECO:0007669"/>
    <property type="project" value="UniProtKB-UniRule"/>
</dbReference>
<comment type="caution">
    <text evidence="17">The sequence shown here is derived from an EMBL/GenBank/DDBJ whole genome shotgun (WGS) entry which is preliminary data.</text>
</comment>
<dbReference type="Pfam" id="PF01071">
    <property type="entry name" value="GARS_A"/>
    <property type="match status" value="1"/>
</dbReference>
<evidence type="ECO:0000256" key="12">
    <source>
        <dbReference type="ARBA" id="ARBA00042242"/>
    </source>
</evidence>
<dbReference type="GO" id="GO:0006189">
    <property type="term" value="P:'de novo' IMP biosynthetic process"/>
    <property type="evidence" value="ECO:0007669"/>
    <property type="project" value="UniProtKB-UniRule"/>
</dbReference>
<evidence type="ECO:0000256" key="13">
    <source>
        <dbReference type="ARBA" id="ARBA00042864"/>
    </source>
</evidence>
<dbReference type="InterPro" id="IPR020560">
    <property type="entry name" value="PRibGlycinamide_synth_C-dom"/>
</dbReference>
<dbReference type="EMBL" id="MINN01000106">
    <property type="protein sequence ID" value="OIU70218.1"/>
    <property type="molecule type" value="Genomic_DNA"/>
</dbReference>
<dbReference type="Proteomes" id="UP000182062">
    <property type="component" value="Unassembled WGS sequence"/>
</dbReference>
<comment type="similarity">
    <text evidence="11 14">Belongs to the GARS family.</text>
</comment>
<keyword evidence="5 14" id="KW-0436">Ligase</keyword>
<evidence type="ECO:0000313" key="18">
    <source>
        <dbReference type="Proteomes" id="UP000182062"/>
    </source>
</evidence>
<protein>
    <recommendedName>
        <fullName evidence="4 14">Phosphoribosylamine--glycine ligase</fullName>
        <ecNumber evidence="4 14">6.3.4.13</ecNumber>
    </recommendedName>
    <alternativeName>
        <fullName evidence="14">GARS</fullName>
    </alternativeName>
    <alternativeName>
        <fullName evidence="12 14">Glycinamide ribonucleotide synthetase</fullName>
    </alternativeName>
    <alternativeName>
        <fullName evidence="13 14">Phosphoribosylglycinamide synthetase</fullName>
    </alternativeName>
</protein>